<dbReference type="Proteomes" id="UP000544872">
    <property type="component" value="Unassembled WGS sequence"/>
</dbReference>
<reference evidence="1 2" key="1">
    <citation type="submission" date="2020-08" db="EMBL/GenBank/DDBJ databases">
        <title>Genomic Encyclopedia of Type Strains, Phase IV (KMG-IV): sequencing the most valuable type-strain genomes for metagenomic binning, comparative biology and taxonomic classification.</title>
        <authorList>
            <person name="Goeker M."/>
        </authorList>
    </citation>
    <scope>NUCLEOTIDE SEQUENCE [LARGE SCALE GENOMIC DNA]</scope>
    <source>
        <strain evidence="1 2">DSM 11590</strain>
    </source>
</reference>
<organism evidence="1 2">
    <name type="scientific">Novispirillum itersonii</name>
    <name type="common">Aquaspirillum itersonii</name>
    <dbReference type="NCBI Taxonomy" id="189"/>
    <lineage>
        <taxon>Bacteria</taxon>
        <taxon>Pseudomonadati</taxon>
        <taxon>Pseudomonadota</taxon>
        <taxon>Alphaproteobacteria</taxon>
        <taxon>Rhodospirillales</taxon>
        <taxon>Novispirillaceae</taxon>
        <taxon>Novispirillum</taxon>
    </lineage>
</organism>
<name>A0A7W9ZI81_NOVIT</name>
<dbReference type="RefSeq" id="WP_260402519.1">
    <property type="nucleotide sequence ID" value="NZ_JACIIX010000013.1"/>
</dbReference>
<dbReference type="EMBL" id="JACIIX010000013">
    <property type="protein sequence ID" value="MBB6211700.1"/>
    <property type="molecule type" value="Genomic_DNA"/>
</dbReference>
<dbReference type="Gene3D" id="1.10.10.1150">
    <property type="entry name" value="Coenzyme PQQ synthesis protein D (PqqD)"/>
    <property type="match status" value="1"/>
</dbReference>
<protein>
    <recommendedName>
        <fullName evidence="3">PqqD family protein</fullName>
    </recommendedName>
</protein>
<evidence type="ECO:0000313" key="2">
    <source>
        <dbReference type="Proteomes" id="UP000544872"/>
    </source>
</evidence>
<comment type="caution">
    <text evidence="1">The sequence shown here is derived from an EMBL/GenBank/DDBJ whole genome shotgun (WGS) entry which is preliminary data.</text>
</comment>
<dbReference type="AlphaFoldDB" id="A0A7W9ZI81"/>
<evidence type="ECO:0008006" key="3">
    <source>
        <dbReference type="Google" id="ProtNLM"/>
    </source>
</evidence>
<dbReference type="InterPro" id="IPR008792">
    <property type="entry name" value="PQQD"/>
</dbReference>
<proteinExistence type="predicted"/>
<sequence>MLFSHIDHEVVIFHMMKGAYFSLDEVGADIWSRLDTPMTVAALCDSLTADYDGDGAEIERDVLVLLADMKDAGLVILHQP</sequence>
<keyword evidence="2" id="KW-1185">Reference proteome</keyword>
<gene>
    <name evidence="1" type="ORF">FHS48_003143</name>
</gene>
<dbReference type="InterPro" id="IPR041881">
    <property type="entry name" value="PqqD_sf"/>
</dbReference>
<evidence type="ECO:0000313" key="1">
    <source>
        <dbReference type="EMBL" id="MBB6211700.1"/>
    </source>
</evidence>
<dbReference type="Pfam" id="PF05402">
    <property type="entry name" value="PqqD"/>
    <property type="match status" value="1"/>
</dbReference>
<accession>A0A7W9ZI81</accession>